<keyword evidence="2" id="KW-1185">Reference proteome</keyword>
<proteinExistence type="predicted"/>
<dbReference type="OrthoDB" id="7594693at2"/>
<dbReference type="EMBL" id="SATR01000019">
    <property type="protein sequence ID" value="TFH91148.1"/>
    <property type="molecule type" value="Genomic_DNA"/>
</dbReference>
<organism evidence="1 2">
    <name type="scientific">Vibrio ouci</name>
    <dbReference type="NCBI Taxonomy" id="2499078"/>
    <lineage>
        <taxon>Bacteria</taxon>
        <taxon>Pseudomonadati</taxon>
        <taxon>Pseudomonadota</taxon>
        <taxon>Gammaproteobacteria</taxon>
        <taxon>Vibrionales</taxon>
        <taxon>Vibrionaceae</taxon>
        <taxon>Vibrio</taxon>
    </lineage>
</organism>
<protein>
    <submittedName>
        <fullName evidence="1">Uncharacterized protein</fullName>
    </submittedName>
</protein>
<sequence length="129" mass="14067">MKLLKEDTDKKIYELNNGKKIVLLAQGDLTIKVGILGTSDQIGSFDFNFIDDDNGGIYKLTHMFLDEIDGYLGQGIGRQCLLFAKEHTGSGIFCGRDTGEEADDGSHLTGDGTGFAMKMLEEKILSGQI</sequence>
<dbReference type="Proteomes" id="UP000297753">
    <property type="component" value="Unassembled WGS sequence"/>
</dbReference>
<reference evidence="1 2" key="1">
    <citation type="submission" date="2019-01" db="EMBL/GenBank/DDBJ databases">
        <title>Vibrio BEI176 sp. nov, a marine bacterium isolated from China: eastern marignal seas.</title>
        <authorList>
            <person name="Li B."/>
        </authorList>
    </citation>
    <scope>NUCLEOTIDE SEQUENCE [LARGE SCALE GENOMIC DNA]</scope>
    <source>
        <strain evidence="1 2">BEI176</strain>
    </source>
</reference>
<evidence type="ECO:0000313" key="1">
    <source>
        <dbReference type="EMBL" id="TFH91148.1"/>
    </source>
</evidence>
<dbReference type="AlphaFoldDB" id="A0A4Y8WFQ6"/>
<accession>A0A4Y8WFQ6</accession>
<comment type="caution">
    <text evidence="1">The sequence shown here is derived from an EMBL/GenBank/DDBJ whole genome shotgun (WGS) entry which is preliminary data.</text>
</comment>
<dbReference type="RefSeq" id="WP_134835947.1">
    <property type="nucleotide sequence ID" value="NZ_SATR01000019.1"/>
</dbReference>
<name>A0A4Y8WFQ6_9VIBR</name>
<gene>
    <name evidence="1" type="ORF">ELS82_13590</name>
</gene>
<evidence type="ECO:0000313" key="2">
    <source>
        <dbReference type="Proteomes" id="UP000297753"/>
    </source>
</evidence>